<reference evidence="7" key="1">
    <citation type="submission" date="2023-01" db="EMBL/GenBank/DDBJ databases">
        <title>Metagenome sequencing of chrysophaentin producing Chrysophaeum taylorii.</title>
        <authorList>
            <person name="Davison J."/>
            <person name="Bewley C."/>
        </authorList>
    </citation>
    <scope>NUCLEOTIDE SEQUENCE</scope>
    <source>
        <strain evidence="7">NIES-1699</strain>
    </source>
</reference>
<feature type="binding site" evidence="4">
    <location>
        <position position="226"/>
    </location>
    <ligand>
        <name>3'-phosphoadenylyl sulfate</name>
        <dbReference type="ChEBI" id="CHEBI:58339"/>
    </ligand>
</feature>
<name>A0AAD7UGI8_9STRA</name>
<dbReference type="PANTHER" id="PTHR10605">
    <property type="entry name" value="HEPARAN SULFATE SULFOTRANSFERASE"/>
    <property type="match status" value="1"/>
</dbReference>
<dbReference type="PANTHER" id="PTHR10605:SF56">
    <property type="entry name" value="BIFUNCTIONAL HEPARAN SULFATE N-DEACETYLASE_N-SULFOTRANSFERASE"/>
    <property type="match status" value="1"/>
</dbReference>
<dbReference type="EMBL" id="JAQMWT010000319">
    <property type="protein sequence ID" value="KAJ8604966.1"/>
    <property type="molecule type" value="Genomic_DNA"/>
</dbReference>
<accession>A0AAD7UGI8</accession>
<dbReference type="Pfam" id="PF00685">
    <property type="entry name" value="Sulfotransfer_1"/>
    <property type="match status" value="1"/>
</dbReference>
<comment type="caution">
    <text evidence="7">The sequence shown here is derived from an EMBL/GenBank/DDBJ whole genome shotgun (WGS) entry which is preliminary data.</text>
</comment>
<evidence type="ECO:0000313" key="8">
    <source>
        <dbReference type="Proteomes" id="UP001230188"/>
    </source>
</evidence>
<dbReference type="Gene3D" id="3.40.50.300">
    <property type="entry name" value="P-loop containing nucleotide triphosphate hydrolases"/>
    <property type="match status" value="1"/>
</dbReference>
<keyword evidence="8" id="KW-1185">Reference proteome</keyword>
<sequence length="400" mass="44779">MCGIGLGVVGVAACAYLSRRRRPSDAESTRFPRPPPPQSPSATRRKRGPSWTRRHSALVLSAALCFLALSTALRAWQFTPTPPIDEAAQVARACGCASFACLRSAFATPSSYFKVPHFWIGGGQKCGTTTLYATLARHPQIMAPEPKEPGYFAWPAPARLAAERWYVRDALRLGDACDRGLGKVATFDGTAYYLQWGGPVARALKASAPWAKIVLVFREPVARAMSWLQHMAMKYPAIPSCLHHRPMDCCVQQSWFLSGVHHLGGSKYYKHLKDWIDAGWRVDDDIHVVRFEQMIESPRGFRDAYRAILDFLGLDPGPAANMTRDDTQPANRRSVVPYNVSRRAYEAMVDEVRQDAANLEELLGVDFGWHRYWARQLAQCDRDRLCRVPLLPPPLSVRTL</sequence>
<evidence type="ECO:0000256" key="2">
    <source>
        <dbReference type="ARBA" id="ARBA00023180"/>
    </source>
</evidence>
<evidence type="ECO:0000256" key="3">
    <source>
        <dbReference type="PIRSR" id="PIRSR637359-1"/>
    </source>
</evidence>
<proteinExistence type="predicted"/>
<feature type="domain" description="Sulfotransferase" evidence="6">
    <location>
        <begin position="209"/>
        <end position="315"/>
    </location>
</feature>
<evidence type="ECO:0000259" key="6">
    <source>
        <dbReference type="Pfam" id="PF00685"/>
    </source>
</evidence>
<keyword evidence="2" id="KW-0325">Glycoprotein</keyword>
<evidence type="ECO:0000313" key="7">
    <source>
        <dbReference type="EMBL" id="KAJ8604966.1"/>
    </source>
</evidence>
<dbReference type="AlphaFoldDB" id="A0AAD7UGI8"/>
<feature type="binding site" evidence="4">
    <location>
        <position position="218"/>
    </location>
    <ligand>
        <name>3'-phosphoadenylyl sulfate</name>
        <dbReference type="ChEBI" id="CHEBI:58339"/>
    </ligand>
</feature>
<dbReference type="GO" id="GO:0008146">
    <property type="term" value="F:sulfotransferase activity"/>
    <property type="evidence" value="ECO:0007669"/>
    <property type="project" value="InterPro"/>
</dbReference>
<dbReference type="SUPFAM" id="SSF52540">
    <property type="entry name" value="P-loop containing nucleoside triphosphate hydrolases"/>
    <property type="match status" value="1"/>
</dbReference>
<gene>
    <name evidence="7" type="ORF">CTAYLR_006896</name>
</gene>
<evidence type="ECO:0000256" key="4">
    <source>
        <dbReference type="PIRSR" id="PIRSR637359-2"/>
    </source>
</evidence>
<dbReference type="InterPro" id="IPR027417">
    <property type="entry name" value="P-loop_NTPase"/>
</dbReference>
<evidence type="ECO:0000256" key="1">
    <source>
        <dbReference type="ARBA" id="ARBA00022679"/>
    </source>
</evidence>
<feature type="active site" description="For sulfotransferase activity" evidence="3">
    <location>
        <position position="125"/>
    </location>
</feature>
<protein>
    <recommendedName>
        <fullName evidence="6">Sulfotransferase domain-containing protein</fullName>
    </recommendedName>
</protein>
<feature type="region of interest" description="Disordered" evidence="5">
    <location>
        <begin position="24"/>
        <end position="50"/>
    </location>
</feature>
<keyword evidence="1" id="KW-0808">Transferase</keyword>
<evidence type="ECO:0000256" key="5">
    <source>
        <dbReference type="SAM" id="MobiDB-lite"/>
    </source>
</evidence>
<dbReference type="InterPro" id="IPR000863">
    <property type="entry name" value="Sulfotransferase_dom"/>
</dbReference>
<dbReference type="Proteomes" id="UP001230188">
    <property type="component" value="Unassembled WGS sequence"/>
</dbReference>
<dbReference type="InterPro" id="IPR037359">
    <property type="entry name" value="NST/OST"/>
</dbReference>
<organism evidence="7 8">
    <name type="scientific">Chrysophaeum taylorii</name>
    <dbReference type="NCBI Taxonomy" id="2483200"/>
    <lineage>
        <taxon>Eukaryota</taxon>
        <taxon>Sar</taxon>
        <taxon>Stramenopiles</taxon>
        <taxon>Ochrophyta</taxon>
        <taxon>Pelagophyceae</taxon>
        <taxon>Pelagomonadales</taxon>
        <taxon>Pelagomonadaceae</taxon>
        <taxon>Chrysophaeum</taxon>
    </lineage>
</organism>